<dbReference type="InterPro" id="IPR003961">
    <property type="entry name" value="FN3_dom"/>
</dbReference>
<organism>
    <name type="scientific">Culex quinquefasciatus</name>
    <name type="common">Southern house mosquito</name>
    <name type="synonym">Culex pungens</name>
    <dbReference type="NCBI Taxonomy" id="7176"/>
    <lineage>
        <taxon>Eukaryota</taxon>
        <taxon>Metazoa</taxon>
        <taxon>Ecdysozoa</taxon>
        <taxon>Arthropoda</taxon>
        <taxon>Hexapoda</taxon>
        <taxon>Insecta</taxon>
        <taxon>Pterygota</taxon>
        <taxon>Neoptera</taxon>
        <taxon>Endopterygota</taxon>
        <taxon>Diptera</taxon>
        <taxon>Nematocera</taxon>
        <taxon>Culicoidea</taxon>
        <taxon>Culicidae</taxon>
        <taxon>Culicinae</taxon>
        <taxon>Culicini</taxon>
        <taxon>Culex</taxon>
        <taxon>Culex</taxon>
    </lineage>
</organism>
<gene>
    <name evidence="4" type="primary">6046328</name>
    <name evidence="3" type="ORF">CpipJ_CPIJ013411</name>
</gene>
<feature type="domain" description="Fibronectin type-III" evidence="2">
    <location>
        <begin position="97"/>
        <end position="191"/>
    </location>
</feature>
<reference evidence="4" key="2">
    <citation type="submission" date="2020-05" db="UniProtKB">
        <authorList>
            <consortium name="EnsemblMetazoa"/>
        </authorList>
    </citation>
    <scope>IDENTIFICATION</scope>
    <source>
        <strain evidence="4">JHB</strain>
    </source>
</reference>
<dbReference type="VEuPathDB" id="VectorBase:CQUJHB015208"/>
<evidence type="ECO:0000313" key="4">
    <source>
        <dbReference type="EnsemblMetazoa" id="CPIJ013411-PA"/>
    </source>
</evidence>
<dbReference type="CDD" id="cd00063">
    <property type="entry name" value="FN3"/>
    <property type="match status" value="2"/>
</dbReference>
<dbReference type="InterPro" id="IPR050713">
    <property type="entry name" value="RTP_Phos/Ushers"/>
</dbReference>
<dbReference type="HOGENOM" id="CLU_1410111_0_0_1"/>
<dbReference type="PROSITE" id="PS50853">
    <property type="entry name" value="FN3"/>
    <property type="match status" value="1"/>
</dbReference>
<dbReference type="SMART" id="SM00060">
    <property type="entry name" value="FN3"/>
    <property type="match status" value="2"/>
</dbReference>
<sequence length="193" mass="21541">MADDAAALFCLPFCTRPVDELRGFFEAALELPRPRPAFGMLVKQTRGRIPNAESYTLSSLYPDTLYYFWLAARSQRGEGATTPPIPVRTKQYVPGAPPRNITVEATSPTTINVSWLPPPVERSNGAIVYYKVFFVEDGRTDAEATVTTLNSTSLTLDELKRWTEYKIWVLAGTTVGDGPRSYPVTARTHEDDY</sequence>
<protein>
    <submittedName>
        <fullName evidence="3 4">Receptor tyrosine phosphatase type r2a</fullName>
    </submittedName>
</protein>
<keyword evidence="5" id="KW-1185">Reference proteome</keyword>
<dbReference type="AlphaFoldDB" id="B0X1M7"/>
<evidence type="ECO:0000313" key="5">
    <source>
        <dbReference type="Proteomes" id="UP000002320"/>
    </source>
</evidence>
<dbReference type="Pfam" id="PF00041">
    <property type="entry name" value="fn3"/>
    <property type="match status" value="2"/>
</dbReference>
<dbReference type="FunFam" id="2.60.40.10:FF:000551">
    <property type="entry name" value="Protogenin A"/>
    <property type="match status" value="1"/>
</dbReference>
<keyword evidence="3" id="KW-0675">Receptor</keyword>
<dbReference type="PANTHER" id="PTHR46957">
    <property type="entry name" value="CYTOKINE RECEPTOR"/>
    <property type="match status" value="1"/>
</dbReference>
<dbReference type="InterPro" id="IPR013783">
    <property type="entry name" value="Ig-like_fold"/>
</dbReference>
<dbReference type="InParanoid" id="B0X1M7"/>
<dbReference type="PANTHER" id="PTHR46957:SF6">
    <property type="entry name" value="PROTEIN-TYROSINE-PHOSPHATASE"/>
    <property type="match status" value="1"/>
</dbReference>
<dbReference type="SUPFAM" id="SSF49265">
    <property type="entry name" value="Fibronectin type III"/>
    <property type="match status" value="1"/>
</dbReference>
<evidence type="ECO:0000256" key="1">
    <source>
        <dbReference type="ARBA" id="ARBA00004479"/>
    </source>
</evidence>
<dbReference type="EMBL" id="DS232264">
    <property type="protein sequence ID" value="EDS38755.1"/>
    <property type="molecule type" value="Genomic_DNA"/>
</dbReference>
<dbReference type="GO" id="GO:0016020">
    <property type="term" value="C:membrane"/>
    <property type="evidence" value="ECO:0007669"/>
    <property type="project" value="UniProtKB-SubCell"/>
</dbReference>
<reference evidence="3" key="1">
    <citation type="submission" date="2007-03" db="EMBL/GenBank/DDBJ databases">
        <title>Annotation of Culex pipiens quinquefasciatus.</title>
        <authorList>
            <consortium name="The Broad Institute Genome Sequencing Platform"/>
            <person name="Atkinson P.W."/>
            <person name="Hemingway J."/>
            <person name="Christensen B.M."/>
            <person name="Higgs S."/>
            <person name="Kodira C."/>
            <person name="Hannick L."/>
            <person name="Megy K."/>
            <person name="O'Leary S."/>
            <person name="Pearson M."/>
            <person name="Haas B.J."/>
            <person name="Mauceli E."/>
            <person name="Wortman J.R."/>
            <person name="Lee N.H."/>
            <person name="Guigo R."/>
            <person name="Stanke M."/>
            <person name="Alvarado L."/>
            <person name="Amedeo P."/>
            <person name="Antoine C.H."/>
            <person name="Arensburger P."/>
            <person name="Bidwell S.L."/>
            <person name="Crawford M."/>
            <person name="Camaro F."/>
            <person name="Devon K."/>
            <person name="Engels R."/>
            <person name="Hammond M."/>
            <person name="Howarth C."/>
            <person name="Koehrsen M."/>
            <person name="Lawson D."/>
            <person name="Montgomery P."/>
            <person name="Nene V."/>
            <person name="Nusbaum C."/>
            <person name="Puiu D."/>
            <person name="Romero-Severson J."/>
            <person name="Severson D.W."/>
            <person name="Shumway M."/>
            <person name="Sisk P."/>
            <person name="Stolte C."/>
            <person name="Zeng Q."/>
            <person name="Eisenstadt E."/>
            <person name="Fraser-Liggett C."/>
            <person name="Strausberg R."/>
            <person name="Galagan J."/>
            <person name="Birren B."/>
            <person name="Collins F.H."/>
        </authorList>
    </citation>
    <scope>NUCLEOTIDE SEQUENCE [LARGE SCALE GENOMIC DNA]</scope>
    <source>
        <strain evidence="3">JHB</strain>
    </source>
</reference>
<proteinExistence type="predicted"/>
<dbReference type="KEGG" id="cqu:CpipJ_CPIJ013411"/>
<dbReference type="InterPro" id="IPR036116">
    <property type="entry name" value="FN3_sf"/>
</dbReference>
<comment type="subcellular location">
    <subcellularLocation>
        <location evidence="1">Membrane</location>
        <topology evidence="1">Single-pass type I membrane protein</topology>
    </subcellularLocation>
</comment>
<dbReference type="EnsemblMetazoa" id="CPIJ013411-RA">
    <property type="protein sequence ID" value="CPIJ013411-PA"/>
    <property type="gene ID" value="CPIJ013411"/>
</dbReference>
<dbReference type="STRING" id="7176.B0X1M7"/>
<dbReference type="OrthoDB" id="10253954at2759"/>
<dbReference type="Gene3D" id="2.60.40.10">
    <property type="entry name" value="Immunoglobulins"/>
    <property type="match status" value="2"/>
</dbReference>
<evidence type="ECO:0000259" key="2">
    <source>
        <dbReference type="PROSITE" id="PS50853"/>
    </source>
</evidence>
<accession>B0X1M7</accession>
<dbReference type="Proteomes" id="UP000002320">
    <property type="component" value="Unassembled WGS sequence"/>
</dbReference>
<evidence type="ECO:0000313" key="3">
    <source>
        <dbReference type="EMBL" id="EDS38755.1"/>
    </source>
</evidence>
<dbReference type="eggNOG" id="KOG4228">
    <property type="taxonomic scope" value="Eukaryota"/>
</dbReference>
<name>B0X1M7_CULQU</name>
<dbReference type="OMA" id="IFTNYTI"/>
<dbReference type="VEuPathDB" id="VectorBase:CPIJ013411"/>